<protein>
    <submittedName>
        <fullName evidence="1">Uncharacterized protein</fullName>
    </submittedName>
</protein>
<evidence type="ECO:0000313" key="2">
    <source>
        <dbReference type="Proteomes" id="UP000215335"/>
    </source>
</evidence>
<proteinExistence type="predicted"/>
<dbReference type="OrthoDB" id="7698192at2759"/>
<dbReference type="EMBL" id="NNAY01003031">
    <property type="protein sequence ID" value="OXU20087.1"/>
    <property type="molecule type" value="Genomic_DNA"/>
</dbReference>
<reference evidence="1 2" key="1">
    <citation type="journal article" date="2017" name="Curr. Biol.">
        <title>The Evolution of Venom by Co-option of Single-Copy Genes.</title>
        <authorList>
            <person name="Martinson E.O."/>
            <person name="Mrinalini"/>
            <person name="Kelkar Y.D."/>
            <person name="Chang C.H."/>
            <person name="Werren J.H."/>
        </authorList>
    </citation>
    <scope>NUCLEOTIDE SEQUENCE [LARGE SCALE GENOMIC DNA]</scope>
    <source>
        <strain evidence="1 2">Alberta</strain>
        <tissue evidence="1">Whole body</tissue>
    </source>
</reference>
<evidence type="ECO:0000313" key="1">
    <source>
        <dbReference type="EMBL" id="OXU20087.1"/>
    </source>
</evidence>
<keyword evidence="2" id="KW-1185">Reference proteome</keyword>
<dbReference type="Proteomes" id="UP000215335">
    <property type="component" value="Unassembled WGS sequence"/>
</dbReference>
<comment type="caution">
    <text evidence="1">The sequence shown here is derived from an EMBL/GenBank/DDBJ whole genome shotgun (WGS) entry which is preliminary data.</text>
</comment>
<sequence length="310" mass="34553">GIGGDGSIMLCNEKVNLSVQSNSVSFIVKNVLVVRDLSLSKQCVDKELVYFCAVKIEIKISPYNAAPEMIIEQDNCNLILTCEYRELEKSNLVISRSLLGWSIHGLPHRVKVKKFENVHNIGQSTESILLNELHELDDGATVAIINSKIIDEIGADKTSEKIYLKGIGGDGSTMLCSEKVNLSVQSDSASFIVKNVLVVRDLSLSKQCVDKELVYFCAVKIEIKISPYNAAPEMIIGQDNCNLILTREYRELEKSNLVISRSLLDSIGINTRVKATHEDRRALEILEKTSFHNGTEWVVGLLLRDDLRDD</sequence>
<feature type="non-terminal residue" evidence="1">
    <location>
        <position position="1"/>
    </location>
</feature>
<accession>A0A232EP39</accession>
<organism evidence="1 2">
    <name type="scientific">Trichomalopsis sarcophagae</name>
    <dbReference type="NCBI Taxonomy" id="543379"/>
    <lineage>
        <taxon>Eukaryota</taxon>
        <taxon>Metazoa</taxon>
        <taxon>Ecdysozoa</taxon>
        <taxon>Arthropoda</taxon>
        <taxon>Hexapoda</taxon>
        <taxon>Insecta</taxon>
        <taxon>Pterygota</taxon>
        <taxon>Neoptera</taxon>
        <taxon>Endopterygota</taxon>
        <taxon>Hymenoptera</taxon>
        <taxon>Apocrita</taxon>
        <taxon>Proctotrupomorpha</taxon>
        <taxon>Chalcidoidea</taxon>
        <taxon>Pteromalidae</taxon>
        <taxon>Pteromalinae</taxon>
        <taxon>Trichomalopsis</taxon>
    </lineage>
</organism>
<gene>
    <name evidence="1" type="ORF">TSAR_004556</name>
</gene>
<dbReference type="AlphaFoldDB" id="A0A232EP39"/>
<name>A0A232EP39_9HYME</name>